<dbReference type="SUPFAM" id="SSF52833">
    <property type="entry name" value="Thioredoxin-like"/>
    <property type="match status" value="1"/>
</dbReference>
<dbReference type="EMBL" id="BNCJ01000001">
    <property type="protein sequence ID" value="GHF33036.1"/>
    <property type="molecule type" value="Genomic_DNA"/>
</dbReference>
<protein>
    <submittedName>
        <fullName evidence="2">Glutathione S-transferase</fullName>
    </submittedName>
</protein>
<dbReference type="Proteomes" id="UP000626220">
    <property type="component" value="Unassembled WGS sequence"/>
</dbReference>
<feature type="domain" description="GST N-terminal" evidence="1">
    <location>
        <begin position="1"/>
        <end position="82"/>
    </location>
</feature>
<name>A0A8J3M3C4_9RHOB</name>
<organism evidence="2 3">
    <name type="scientific">Seohaeicola zhoushanensis</name>
    <dbReference type="NCBI Taxonomy" id="1569283"/>
    <lineage>
        <taxon>Bacteria</taxon>
        <taxon>Pseudomonadati</taxon>
        <taxon>Pseudomonadota</taxon>
        <taxon>Alphaproteobacteria</taxon>
        <taxon>Rhodobacterales</taxon>
        <taxon>Roseobacteraceae</taxon>
        <taxon>Seohaeicola</taxon>
    </lineage>
</organism>
<dbReference type="Pfam" id="PF13410">
    <property type="entry name" value="GST_C_2"/>
    <property type="match status" value="1"/>
</dbReference>
<evidence type="ECO:0000259" key="1">
    <source>
        <dbReference type="PROSITE" id="PS50404"/>
    </source>
</evidence>
<dbReference type="Gene3D" id="3.40.30.10">
    <property type="entry name" value="Glutaredoxin"/>
    <property type="match status" value="1"/>
</dbReference>
<dbReference type="Gene3D" id="1.20.1050.10">
    <property type="match status" value="1"/>
</dbReference>
<dbReference type="InterPro" id="IPR004045">
    <property type="entry name" value="Glutathione_S-Trfase_N"/>
</dbReference>
<gene>
    <name evidence="2" type="ORF">GCM10017056_00520</name>
</gene>
<dbReference type="InterPro" id="IPR036249">
    <property type="entry name" value="Thioredoxin-like_sf"/>
</dbReference>
<reference evidence="2" key="2">
    <citation type="submission" date="2020-09" db="EMBL/GenBank/DDBJ databases">
        <authorList>
            <person name="Sun Q."/>
            <person name="Kim S."/>
        </authorList>
    </citation>
    <scope>NUCLEOTIDE SEQUENCE</scope>
    <source>
        <strain evidence="2">KCTC 42650</strain>
    </source>
</reference>
<dbReference type="PROSITE" id="PS50404">
    <property type="entry name" value="GST_NTER"/>
    <property type="match status" value="1"/>
</dbReference>
<dbReference type="CDD" id="cd03049">
    <property type="entry name" value="GST_N_3"/>
    <property type="match status" value="1"/>
</dbReference>
<dbReference type="InterPro" id="IPR036282">
    <property type="entry name" value="Glutathione-S-Trfase_C_sf"/>
</dbReference>
<dbReference type="Pfam" id="PF13409">
    <property type="entry name" value="GST_N_2"/>
    <property type="match status" value="1"/>
</dbReference>
<sequence length="204" mass="22419">MKLSHSPASPYVRKVMVVLHETGQLDDVELVPTATTPIAPSAELIGKNPLGKIPALERDDGPTLFDSRVICAFLDARANAGLYGSGARHWEIRTLEALGDGILDAALSLTYEARFRPEDKRVPDWMEGQWGKAARACAALDRMWMSHLAGPFDAGQIAVACALGYLDFRHAARDWRKDNPALAEWYARIESRPSLAATRPADPR</sequence>
<evidence type="ECO:0000313" key="3">
    <source>
        <dbReference type="Proteomes" id="UP000626220"/>
    </source>
</evidence>
<dbReference type="CDD" id="cd03205">
    <property type="entry name" value="GST_C_6"/>
    <property type="match status" value="1"/>
</dbReference>
<dbReference type="AlphaFoldDB" id="A0A8J3M3C4"/>
<evidence type="ECO:0000313" key="2">
    <source>
        <dbReference type="EMBL" id="GHF33036.1"/>
    </source>
</evidence>
<dbReference type="RefSeq" id="WP_189678025.1">
    <property type="nucleotide sequence ID" value="NZ_BNCJ01000001.1"/>
</dbReference>
<proteinExistence type="predicted"/>
<reference evidence="2" key="1">
    <citation type="journal article" date="2014" name="Int. J. Syst. Evol. Microbiol.">
        <title>Complete genome sequence of Corynebacterium casei LMG S-19264T (=DSM 44701T), isolated from a smear-ripened cheese.</title>
        <authorList>
            <consortium name="US DOE Joint Genome Institute (JGI-PGF)"/>
            <person name="Walter F."/>
            <person name="Albersmeier A."/>
            <person name="Kalinowski J."/>
            <person name="Ruckert C."/>
        </authorList>
    </citation>
    <scope>NUCLEOTIDE SEQUENCE</scope>
    <source>
        <strain evidence="2">KCTC 42650</strain>
    </source>
</reference>
<dbReference type="SUPFAM" id="SSF47616">
    <property type="entry name" value="GST C-terminal domain-like"/>
    <property type="match status" value="1"/>
</dbReference>
<keyword evidence="3" id="KW-1185">Reference proteome</keyword>
<accession>A0A8J3M3C4</accession>
<comment type="caution">
    <text evidence="2">The sequence shown here is derived from an EMBL/GenBank/DDBJ whole genome shotgun (WGS) entry which is preliminary data.</text>
</comment>